<dbReference type="AlphaFoldDB" id="A0A3D8GPM2"/>
<comment type="caution">
    <text evidence="1">The sequence shown here is derived from an EMBL/GenBank/DDBJ whole genome shotgun (WGS) entry which is preliminary data.</text>
</comment>
<protein>
    <recommendedName>
        <fullName evidence="3">Cytosolic protein</fullName>
    </recommendedName>
</protein>
<dbReference type="OrthoDB" id="2353056at2"/>
<proteinExistence type="predicted"/>
<keyword evidence="2" id="KW-1185">Reference proteome</keyword>
<sequence length="131" mass="14715">MFKNLVQRFSNVCETSEGNSDGGLRTRYYRTGKDPLFTSLEGVLSKRPGFRIVDSSKERGEIACELSEPIPSFLIITIVNVRPFETAVDFHLSTERPAILGNYKKLRGIALDLYKVLDKTHAYIGSGKNNE</sequence>
<dbReference type="RefSeq" id="WP_115452719.1">
    <property type="nucleotide sequence ID" value="NZ_QNQT01000006.1"/>
</dbReference>
<evidence type="ECO:0008006" key="3">
    <source>
        <dbReference type="Google" id="ProtNLM"/>
    </source>
</evidence>
<evidence type="ECO:0000313" key="1">
    <source>
        <dbReference type="EMBL" id="RDU36231.1"/>
    </source>
</evidence>
<dbReference type="EMBL" id="QNQT01000006">
    <property type="protein sequence ID" value="RDU36231.1"/>
    <property type="molecule type" value="Genomic_DNA"/>
</dbReference>
<dbReference type="Proteomes" id="UP000257144">
    <property type="component" value="Unassembled WGS sequence"/>
</dbReference>
<reference evidence="1 2" key="1">
    <citation type="submission" date="2018-07" db="EMBL/GenBank/DDBJ databases">
        <title>Bacillus sp. YLB-04 draft genome sequence.</title>
        <authorList>
            <person name="Yu L."/>
            <person name="Tang X."/>
        </authorList>
    </citation>
    <scope>NUCLEOTIDE SEQUENCE [LARGE SCALE GENOMIC DNA]</scope>
    <source>
        <strain evidence="1 2">YLB-04</strain>
    </source>
</reference>
<name>A0A3D8GPM2_9BACI</name>
<organism evidence="1 2">
    <name type="scientific">Neobacillus piezotolerans</name>
    <dbReference type="NCBI Taxonomy" id="2259171"/>
    <lineage>
        <taxon>Bacteria</taxon>
        <taxon>Bacillati</taxon>
        <taxon>Bacillota</taxon>
        <taxon>Bacilli</taxon>
        <taxon>Bacillales</taxon>
        <taxon>Bacillaceae</taxon>
        <taxon>Neobacillus</taxon>
    </lineage>
</organism>
<accession>A0A3D8GPM2</accession>
<evidence type="ECO:0000313" key="2">
    <source>
        <dbReference type="Proteomes" id="UP000257144"/>
    </source>
</evidence>
<gene>
    <name evidence="1" type="ORF">DRW41_14490</name>
</gene>